<accession>A0A8X6NM41</accession>
<evidence type="ECO:0000313" key="1">
    <source>
        <dbReference type="EMBL" id="GFT20358.1"/>
    </source>
</evidence>
<organism evidence="1 2">
    <name type="scientific">Nephila pilipes</name>
    <name type="common">Giant wood spider</name>
    <name type="synonym">Nephila maculata</name>
    <dbReference type="NCBI Taxonomy" id="299642"/>
    <lineage>
        <taxon>Eukaryota</taxon>
        <taxon>Metazoa</taxon>
        <taxon>Ecdysozoa</taxon>
        <taxon>Arthropoda</taxon>
        <taxon>Chelicerata</taxon>
        <taxon>Arachnida</taxon>
        <taxon>Araneae</taxon>
        <taxon>Araneomorphae</taxon>
        <taxon>Entelegynae</taxon>
        <taxon>Araneoidea</taxon>
        <taxon>Nephilidae</taxon>
        <taxon>Nephila</taxon>
    </lineage>
</organism>
<dbReference type="AlphaFoldDB" id="A0A8X6NM41"/>
<gene>
    <name evidence="1" type="ORF">NPIL_86341</name>
</gene>
<proteinExistence type="predicted"/>
<name>A0A8X6NM41_NEPPI</name>
<protein>
    <submittedName>
        <fullName evidence="1">Uncharacterized protein</fullName>
    </submittedName>
</protein>
<sequence length="168" mass="18790">MLGVILLIKVNGPPLKVEEHHRQSTSSTYLGLSWCPEYEPERLGIVRNCSLSHDATLSRSGAFHDCCRVGPGSTLMPHSYAATVIREKSVTHLRTRPYAFPSSTNRARNIGDVGVYAVESSLVFLTDAMSAGYKQPIDGEWFWSICKRPTPKSEKKQSKIPHSEIYRL</sequence>
<comment type="caution">
    <text evidence="1">The sequence shown here is derived from an EMBL/GenBank/DDBJ whole genome shotgun (WGS) entry which is preliminary data.</text>
</comment>
<reference evidence="1" key="1">
    <citation type="submission" date="2020-08" db="EMBL/GenBank/DDBJ databases">
        <title>Multicomponent nature underlies the extraordinary mechanical properties of spider dragline silk.</title>
        <authorList>
            <person name="Kono N."/>
            <person name="Nakamura H."/>
            <person name="Mori M."/>
            <person name="Yoshida Y."/>
            <person name="Ohtoshi R."/>
            <person name="Malay A.D."/>
            <person name="Moran D.A.P."/>
            <person name="Tomita M."/>
            <person name="Numata K."/>
            <person name="Arakawa K."/>
        </authorList>
    </citation>
    <scope>NUCLEOTIDE SEQUENCE</scope>
</reference>
<dbReference type="Proteomes" id="UP000887013">
    <property type="component" value="Unassembled WGS sequence"/>
</dbReference>
<dbReference type="EMBL" id="BMAW01105678">
    <property type="protein sequence ID" value="GFT20358.1"/>
    <property type="molecule type" value="Genomic_DNA"/>
</dbReference>
<evidence type="ECO:0000313" key="2">
    <source>
        <dbReference type="Proteomes" id="UP000887013"/>
    </source>
</evidence>
<keyword evidence="2" id="KW-1185">Reference proteome</keyword>